<dbReference type="HOGENOM" id="CLU_2172722_0_0_1"/>
<evidence type="ECO:0000313" key="2">
    <source>
        <dbReference type="Proteomes" id="UP000014978"/>
    </source>
</evidence>
<protein>
    <submittedName>
        <fullName evidence="1">Uncharacterized protein</fullName>
    </submittedName>
</protein>
<proteinExistence type="predicted"/>
<organism evidence="1 2">
    <name type="scientific">Spraguea lophii (strain 42_110)</name>
    <name type="common">Microsporidian parasite</name>
    <dbReference type="NCBI Taxonomy" id="1358809"/>
    <lineage>
        <taxon>Eukaryota</taxon>
        <taxon>Fungi</taxon>
        <taxon>Fungi incertae sedis</taxon>
        <taxon>Microsporidia</taxon>
        <taxon>Spragueidae</taxon>
        <taxon>Spraguea</taxon>
    </lineage>
</organism>
<dbReference type="VEuPathDB" id="MicrosporidiaDB:SLOPH_622"/>
<comment type="caution">
    <text evidence="1">The sequence shown here is derived from an EMBL/GenBank/DDBJ whole genome shotgun (WGS) entry which is preliminary data.</text>
</comment>
<dbReference type="EMBL" id="ATCN01001186">
    <property type="protein sequence ID" value="EPR77875.1"/>
    <property type="molecule type" value="Genomic_DNA"/>
</dbReference>
<dbReference type="Proteomes" id="UP000014978">
    <property type="component" value="Unassembled WGS sequence"/>
</dbReference>
<keyword evidence="2" id="KW-1185">Reference proteome</keyword>
<reference evidence="2" key="1">
    <citation type="journal article" date="2013" name="PLoS Genet.">
        <title>The genome of Spraguea lophii and the basis of host-microsporidian interactions.</title>
        <authorList>
            <person name="Campbell S.E."/>
            <person name="Williams T.A."/>
            <person name="Yousuf A."/>
            <person name="Soanes D.M."/>
            <person name="Paszkiewicz K.H."/>
            <person name="Williams B.A.P."/>
        </authorList>
    </citation>
    <scope>NUCLEOTIDE SEQUENCE [LARGE SCALE GENOMIC DNA]</scope>
    <source>
        <strain evidence="2">42_110</strain>
    </source>
</reference>
<accession>S7W528</accession>
<name>S7W528_SPRLO</name>
<dbReference type="AlphaFoldDB" id="S7W528"/>
<gene>
    <name evidence="1" type="ORF">SLOPH_622</name>
</gene>
<dbReference type="InParanoid" id="S7W528"/>
<sequence length="110" mass="13377">MKEYNVLINNSQVRILLNKKEKKRNKLVIKFSNSINLLSNIVSKILEKRIYNKIQLMVKFEDMMNMDLIGHKNILQNINTKEYNAIYNFEPINNYRENEYVKFYELIRNE</sequence>
<evidence type="ECO:0000313" key="1">
    <source>
        <dbReference type="EMBL" id="EPR77875.1"/>
    </source>
</evidence>